<sequence>MIKKKKRTKSNIKSIERAHSVGCALFVDVNKVKSTKKYHFLFIWYSKILRDSVLKKSHILQIVVFLMTCQV</sequence>
<accession>A0A9X0MAA4</accession>
<dbReference type="AlphaFoldDB" id="A0A9X0MAA4"/>
<proteinExistence type="predicted"/>
<evidence type="ECO:0000313" key="2">
    <source>
        <dbReference type="Proteomes" id="UP000075476"/>
    </source>
</evidence>
<dbReference type="EMBL" id="LOMO01000258">
    <property type="protein sequence ID" value="KXY27896.1"/>
    <property type="molecule type" value="Genomic_DNA"/>
</dbReference>
<gene>
    <name evidence="1" type="ORF">AT268_20990</name>
</gene>
<protein>
    <submittedName>
        <fullName evidence="1">Uncharacterized protein</fullName>
    </submittedName>
</protein>
<reference evidence="1 2" key="1">
    <citation type="submission" date="2015-12" db="EMBL/GenBank/DDBJ databases">
        <title>Bacillus cereus Group isolate.</title>
        <authorList>
            <person name="Kovac J."/>
        </authorList>
    </citation>
    <scope>NUCLEOTIDE SEQUENCE [LARGE SCALE GENOMIC DNA]</scope>
    <source>
        <strain evidence="1 2">FSL K6-0073</strain>
    </source>
</reference>
<name>A0A9X0MAA4_BACCE</name>
<organism evidence="1 2">
    <name type="scientific">Bacillus cereus</name>
    <dbReference type="NCBI Taxonomy" id="1396"/>
    <lineage>
        <taxon>Bacteria</taxon>
        <taxon>Bacillati</taxon>
        <taxon>Bacillota</taxon>
        <taxon>Bacilli</taxon>
        <taxon>Bacillales</taxon>
        <taxon>Bacillaceae</taxon>
        <taxon>Bacillus</taxon>
        <taxon>Bacillus cereus group</taxon>
    </lineage>
</organism>
<evidence type="ECO:0000313" key="1">
    <source>
        <dbReference type="EMBL" id="KXY27896.1"/>
    </source>
</evidence>
<comment type="caution">
    <text evidence="1">The sequence shown here is derived from an EMBL/GenBank/DDBJ whole genome shotgun (WGS) entry which is preliminary data.</text>
</comment>
<dbReference type="Proteomes" id="UP000075476">
    <property type="component" value="Unassembled WGS sequence"/>
</dbReference>